<keyword evidence="2" id="KW-1185">Reference proteome</keyword>
<organism evidence="1 2">
    <name type="scientific">Brassica napus</name>
    <name type="common">Rape</name>
    <dbReference type="NCBI Taxonomy" id="3708"/>
    <lineage>
        <taxon>Eukaryota</taxon>
        <taxon>Viridiplantae</taxon>
        <taxon>Streptophyta</taxon>
        <taxon>Embryophyta</taxon>
        <taxon>Tracheophyta</taxon>
        <taxon>Spermatophyta</taxon>
        <taxon>Magnoliopsida</taxon>
        <taxon>eudicotyledons</taxon>
        <taxon>Gunneridae</taxon>
        <taxon>Pentapetalae</taxon>
        <taxon>rosids</taxon>
        <taxon>malvids</taxon>
        <taxon>Brassicales</taxon>
        <taxon>Brassicaceae</taxon>
        <taxon>Brassiceae</taxon>
        <taxon>Brassica</taxon>
    </lineage>
</organism>
<dbReference type="InterPro" id="IPR036394">
    <property type="entry name" value="Ribosomal_uL22_sf"/>
</dbReference>
<proteinExistence type="predicted"/>
<dbReference type="Gene3D" id="3.90.470.10">
    <property type="entry name" value="Ribosomal protein L22/L17"/>
    <property type="match status" value="1"/>
</dbReference>
<sequence length="119" mass="13928">MASTLDFLFAFKDNNSIEFTYLSAQLFAKVSHYLRETEARVNSGVKRKGIWKMGRWPVKFAQFGVYLLKNAEVKVLDVDALFKSHIHMNQRTCQTMLDWVDFFREGRACEKKPESQLVE</sequence>
<accession>A0ABQ7ZZM4</accession>
<gene>
    <name evidence="1" type="ORF">HID58_061739</name>
</gene>
<evidence type="ECO:0000313" key="2">
    <source>
        <dbReference type="Proteomes" id="UP000824890"/>
    </source>
</evidence>
<dbReference type="EMBL" id="JAGKQM010000014">
    <property type="protein sequence ID" value="KAH0885643.1"/>
    <property type="molecule type" value="Genomic_DNA"/>
</dbReference>
<evidence type="ECO:0000313" key="1">
    <source>
        <dbReference type="EMBL" id="KAH0885643.1"/>
    </source>
</evidence>
<dbReference type="Proteomes" id="UP000824890">
    <property type="component" value="Unassembled WGS sequence"/>
</dbReference>
<reference evidence="1 2" key="1">
    <citation type="submission" date="2021-05" db="EMBL/GenBank/DDBJ databases">
        <title>Genome Assembly of Synthetic Allotetraploid Brassica napus Reveals Homoeologous Exchanges between Subgenomes.</title>
        <authorList>
            <person name="Davis J.T."/>
        </authorList>
    </citation>
    <scope>NUCLEOTIDE SEQUENCE [LARGE SCALE GENOMIC DNA]</scope>
    <source>
        <strain evidence="2">cv. Da-Ae</strain>
        <tissue evidence="1">Seedling</tissue>
    </source>
</reference>
<protein>
    <submittedName>
        <fullName evidence="1">Uncharacterized protein</fullName>
    </submittedName>
</protein>
<comment type="caution">
    <text evidence="1">The sequence shown here is derived from an EMBL/GenBank/DDBJ whole genome shotgun (WGS) entry which is preliminary data.</text>
</comment>
<name>A0ABQ7ZZM4_BRANA</name>